<evidence type="ECO:0000256" key="1">
    <source>
        <dbReference type="SAM" id="MobiDB-lite"/>
    </source>
</evidence>
<protein>
    <submittedName>
        <fullName evidence="2">Uncharacterized protein</fullName>
    </submittedName>
</protein>
<organism evidence="2 3">
    <name type="scientific">Deinococcus peraridilitoris (strain DSM 19664 / LMG 22246 / CIP 109416 / KR-200)</name>
    <dbReference type="NCBI Taxonomy" id="937777"/>
    <lineage>
        <taxon>Bacteria</taxon>
        <taxon>Thermotogati</taxon>
        <taxon>Deinococcota</taxon>
        <taxon>Deinococci</taxon>
        <taxon>Deinococcales</taxon>
        <taxon>Deinococcaceae</taxon>
        <taxon>Deinococcus</taxon>
    </lineage>
</organism>
<evidence type="ECO:0000313" key="3">
    <source>
        <dbReference type="Proteomes" id="UP000010467"/>
    </source>
</evidence>
<dbReference type="EMBL" id="CP003383">
    <property type="protein sequence ID" value="AFZ69296.1"/>
    <property type="molecule type" value="Genomic_DNA"/>
</dbReference>
<dbReference type="KEGG" id="dpd:Deipe_3881"/>
<dbReference type="AlphaFoldDB" id="L0A619"/>
<proteinExistence type="predicted"/>
<keyword evidence="3" id="KW-1185">Reference proteome</keyword>
<name>L0A619_DEIPD</name>
<feature type="compositionally biased region" description="Basic residues" evidence="1">
    <location>
        <begin position="1"/>
        <end position="17"/>
    </location>
</feature>
<sequence length="78" mass="8941">MKCGPKKSNRHLPRRRSPQSLAHREVSNTTLRAVLARTTSLQLGEFLRRSNNVLQHLRVRTDQREAITAARQQTGKLV</sequence>
<accession>L0A619</accession>
<evidence type="ECO:0000313" key="2">
    <source>
        <dbReference type="EMBL" id="AFZ69296.1"/>
    </source>
</evidence>
<reference evidence="3" key="1">
    <citation type="submission" date="2012-03" db="EMBL/GenBank/DDBJ databases">
        <title>Complete sequence of plasmid 1 of Deinococcus peraridilitoris DSM 19664.</title>
        <authorList>
            <person name="Lucas S."/>
            <person name="Copeland A."/>
            <person name="Lapidus A."/>
            <person name="Glavina del Rio T."/>
            <person name="Dalin E."/>
            <person name="Tice H."/>
            <person name="Bruce D."/>
            <person name="Goodwin L."/>
            <person name="Pitluck S."/>
            <person name="Peters L."/>
            <person name="Mikhailova N."/>
            <person name="Lu M."/>
            <person name="Kyrpides N."/>
            <person name="Mavromatis K."/>
            <person name="Ivanova N."/>
            <person name="Brettin T."/>
            <person name="Detter J.C."/>
            <person name="Han C."/>
            <person name="Larimer F."/>
            <person name="Land M."/>
            <person name="Hauser L."/>
            <person name="Markowitz V."/>
            <person name="Cheng J.-F."/>
            <person name="Hugenholtz P."/>
            <person name="Woyke T."/>
            <person name="Wu D."/>
            <person name="Pukall R."/>
            <person name="Steenblock K."/>
            <person name="Brambilla E."/>
            <person name="Klenk H.-P."/>
            <person name="Eisen J.A."/>
        </authorList>
    </citation>
    <scope>NUCLEOTIDE SEQUENCE [LARGE SCALE GENOMIC DNA]</scope>
    <source>
        <strain evidence="3">DSM 19664 / LMG 22246 / CIP 109416 / KR-200</strain>
        <plasmid evidence="3">Plasmid pDEIPE01</plasmid>
    </source>
</reference>
<keyword evidence="2" id="KW-0614">Plasmid</keyword>
<dbReference type="Proteomes" id="UP000010467">
    <property type="component" value="Plasmid pDEIPE01"/>
</dbReference>
<dbReference type="HOGENOM" id="CLU_2616168_0_0_0"/>
<geneLocation type="plasmid" evidence="2 3">
    <name>pDEIPE01</name>
</geneLocation>
<gene>
    <name evidence="2" type="ordered locus">Deipe_3881</name>
</gene>
<feature type="region of interest" description="Disordered" evidence="1">
    <location>
        <begin position="1"/>
        <end position="25"/>
    </location>
</feature>